<evidence type="ECO:0000313" key="5">
    <source>
        <dbReference type="Proteomes" id="UP000294927"/>
    </source>
</evidence>
<dbReference type="AlphaFoldDB" id="A0A4R7W500"/>
<evidence type="ECO:0000313" key="4">
    <source>
        <dbReference type="EMBL" id="TDV57285.1"/>
    </source>
</evidence>
<dbReference type="PANTHER" id="PTHR34580">
    <property type="match status" value="1"/>
</dbReference>
<keyword evidence="4" id="KW-0238">DNA-binding</keyword>
<dbReference type="InterPro" id="IPR028349">
    <property type="entry name" value="PafC-like"/>
</dbReference>
<dbReference type="Proteomes" id="UP000294927">
    <property type="component" value="Unassembled WGS sequence"/>
</dbReference>
<dbReference type="PANTHER" id="PTHR34580:SF3">
    <property type="entry name" value="PROTEIN PAFB"/>
    <property type="match status" value="1"/>
</dbReference>
<dbReference type="InterPro" id="IPR051534">
    <property type="entry name" value="CBASS_pafABC_assoc_protein"/>
</dbReference>
<name>A0A4R7W500_9PSEU</name>
<organism evidence="4 5">
    <name type="scientific">Actinophytocola oryzae</name>
    <dbReference type="NCBI Taxonomy" id="502181"/>
    <lineage>
        <taxon>Bacteria</taxon>
        <taxon>Bacillati</taxon>
        <taxon>Actinomycetota</taxon>
        <taxon>Actinomycetes</taxon>
        <taxon>Pseudonocardiales</taxon>
        <taxon>Pseudonocardiaceae</taxon>
    </lineage>
</organism>
<dbReference type="SUPFAM" id="SSF46785">
    <property type="entry name" value="Winged helix' DNA-binding domain"/>
    <property type="match status" value="1"/>
</dbReference>
<dbReference type="PIRSF" id="PIRSF016838">
    <property type="entry name" value="PafC"/>
    <property type="match status" value="1"/>
</dbReference>
<evidence type="ECO:0000259" key="2">
    <source>
        <dbReference type="Pfam" id="PF08279"/>
    </source>
</evidence>
<proteinExistence type="predicted"/>
<dbReference type="InterPro" id="IPR013196">
    <property type="entry name" value="HTH_11"/>
</dbReference>
<dbReference type="Gene3D" id="1.10.10.10">
    <property type="entry name" value="Winged helix-like DNA-binding domain superfamily/Winged helix DNA-binding domain"/>
    <property type="match status" value="1"/>
</dbReference>
<dbReference type="PROSITE" id="PS52050">
    <property type="entry name" value="WYL"/>
    <property type="match status" value="1"/>
</dbReference>
<dbReference type="InterPro" id="IPR036390">
    <property type="entry name" value="WH_DNA-bd_sf"/>
</dbReference>
<accession>A0A4R7W500</accession>
<sequence>MRVVTRPTARVLALLELLQSGGIHTVTSLATRLGVDERTLRRYAQHLTDLGIPIESRRGRYGGYQLAPGYKLPPLMLTDEEAVAVVLGLVAGRRTGLVAATEAAADSASAKVRRVLPVELARRLDALQSAADFTSPEWSATPPGTAQLLVLADAARRHQPVEITYTSWRGGVSERRVEPYGLVFHSGRWYVTGLDSRRGEVRTFRLDRVASAALVPGTFAVPADFDPIARVLSGLADVRYPCEASVLLHTTVEDVRTKLPASVATVTETPDGVRVLLRGNSWVWAAAVLAWLGCTFEIEYPDELRTEVVGLAERLTRCASTEPGGQPVERGLDTPTVAAGEAE</sequence>
<dbReference type="GO" id="GO:0003677">
    <property type="term" value="F:DNA binding"/>
    <property type="evidence" value="ECO:0007669"/>
    <property type="project" value="UniProtKB-KW"/>
</dbReference>
<dbReference type="Pfam" id="PF13280">
    <property type="entry name" value="WYL"/>
    <property type="match status" value="1"/>
</dbReference>
<dbReference type="InterPro" id="IPR026881">
    <property type="entry name" value="WYL_dom"/>
</dbReference>
<reference evidence="4 5" key="1">
    <citation type="submission" date="2019-03" db="EMBL/GenBank/DDBJ databases">
        <title>Genomic Encyclopedia of Archaeal and Bacterial Type Strains, Phase II (KMG-II): from individual species to whole genera.</title>
        <authorList>
            <person name="Goeker M."/>
        </authorList>
    </citation>
    <scope>NUCLEOTIDE SEQUENCE [LARGE SCALE GENOMIC DNA]</scope>
    <source>
        <strain evidence="4 5">DSM 45499</strain>
    </source>
</reference>
<feature type="domain" description="Helix-turn-helix type 11" evidence="2">
    <location>
        <begin position="10"/>
        <end position="65"/>
    </location>
</feature>
<dbReference type="EMBL" id="SOCP01000001">
    <property type="protein sequence ID" value="TDV57285.1"/>
    <property type="molecule type" value="Genomic_DNA"/>
</dbReference>
<feature type="domain" description="WYL" evidence="3">
    <location>
        <begin position="148"/>
        <end position="212"/>
    </location>
</feature>
<evidence type="ECO:0000259" key="3">
    <source>
        <dbReference type="Pfam" id="PF13280"/>
    </source>
</evidence>
<dbReference type="InterPro" id="IPR036388">
    <property type="entry name" value="WH-like_DNA-bd_sf"/>
</dbReference>
<gene>
    <name evidence="4" type="ORF">CLV71_101156</name>
</gene>
<comment type="caution">
    <text evidence="4">The sequence shown here is derived from an EMBL/GenBank/DDBJ whole genome shotgun (WGS) entry which is preliminary data.</text>
</comment>
<feature type="region of interest" description="Disordered" evidence="1">
    <location>
        <begin position="320"/>
        <end position="343"/>
    </location>
</feature>
<keyword evidence="5" id="KW-1185">Reference proteome</keyword>
<protein>
    <submittedName>
        <fullName evidence="4">Putative DNA-binding transcriptional regulator YafY</fullName>
    </submittedName>
</protein>
<evidence type="ECO:0000256" key="1">
    <source>
        <dbReference type="SAM" id="MobiDB-lite"/>
    </source>
</evidence>
<dbReference type="Pfam" id="PF08279">
    <property type="entry name" value="HTH_11"/>
    <property type="match status" value="1"/>
</dbReference>